<feature type="non-terminal residue" evidence="1">
    <location>
        <position position="1"/>
    </location>
</feature>
<dbReference type="EMBL" id="JBHSRI010000034">
    <property type="protein sequence ID" value="MFC6041193.1"/>
    <property type="molecule type" value="Genomic_DNA"/>
</dbReference>
<sequence length="196" mass="21963">AHSIPSDHEIYRQHFQEKYNTLYFTCVKVCSPRVSAGVTSSCWMLSFPQFKCKKEASVDVNTLPNVVETTFTPQSTNTGEFQTYGLSFARGSVSCYTISSNAYCPWNIQVGGDVIIYSNVIVYLERDEGFLNGGWERYSTFNFRYPVNIATSTIRNEASFKLPKGSYRVKLGGNFTTAKNGIYSAVANGSSYFKIN</sequence>
<keyword evidence="2" id="KW-1185">Reference proteome</keyword>
<proteinExistence type="predicted"/>
<evidence type="ECO:0000313" key="2">
    <source>
        <dbReference type="Proteomes" id="UP001596170"/>
    </source>
</evidence>
<comment type="caution">
    <text evidence="1">The sequence shown here is derived from an EMBL/GenBank/DDBJ whole genome shotgun (WGS) entry which is preliminary data.</text>
</comment>
<accession>A0ABW1LDI6</accession>
<name>A0ABW1LDI6_9BACL</name>
<reference evidence="2" key="1">
    <citation type="journal article" date="2019" name="Int. J. Syst. Evol. Microbiol.">
        <title>The Global Catalogue of Microorganisms (GCM) 10K type strain sequencing project: providing services to taxonomists for standard genome sequencing and annotation.</title>
        <authorList>
            <consortium name="The Broad Institute Genomics Platform"/>
            <consortium name="The Broad Institute Genome Sequencing Center for Infectious Disease"/>
            <person name="Wu L."/>
            <person name="Ma J."/>
        </authorList>
    </citation>
    <scope>NUCLEOTIDE SEQUENCE [LARGE SCALE GENOMIC DNA]</scope>
    <source>
        <strain evidence="2">CCUG 54527</strain>
    </source>
</reference>
<gene>
    <name evidence="1" type="ORF">ACFPYN_17400</name>
</gene>
<dbReference type="Proteomes" id="UP001596170">
    <property type="component" value="Unassembled WGS sequence"/>
</dbReference>
<organism evidence="1 2">
    <name type="scientific">Paenisporosarcina macmurdoensis</name>
    <dbReference type="NCBI Taxonomy" id="212659"/>
    <lineage>
        <taxon>Bacteria</taxon>
        <taxon>Bacillati</taxon>
        <taxon>Bacillota</taxon>
        <taxon>Bacilli</taxon>
        <taxon>Bacillales</taxon>
        <taxon>Caryophanaceae</taxon>
        <taxon>Paenisporosarcina</taxon>
    </lineage>
</organism>
<protein>
    <submittedName>
        <fullName evidence="1">Uncharacterized protein</fullName>
    </submittedName>
</protein>
<evidence type="ECO:0000313" key="1">
    <source>
        <dbReference type="EMBL" id="MFC6041193.1"/>
    </source>
</evidence>
<dbReference type="RefSeq" id="WP_377735903.1">
    <property type="nucleotide sequence ID" value="NZ_JBHSRI010000034.1"/>
</dbReference>